<proteinExistence type="predicted"/>
<gene>
    <name evidence="1" type="ORF">ACFPPB_17765</name>
</gene>
<name>A0ABW0T3F8_9GAMM</name>
<organism evidence="1 2">
    <name type="scientific">Rhodanobacter terrae</name>
    <dbReference type="NCBI Taxonomy" id="418647"/>
    <lineage>
        <taxon>Bacteria</taxon>
        <taxon>Pseudomonadati</taxon>
        <taxon>Pseudomonadota</taxon>
        <taxon>Gammaproteobacteria</taxon>
        <taxon>Lysobacterales</taxon>
        <taxon>Rhodanobacteraceae</taxon>
        <taxon>Rhodanobacter</taxon>
    </lineage>
</organism>
<sequence length="195" mass="21185">MGVGNISTMWADETPPCPQETLAKEIPMRLIASVPLALSFFMASGIASSRSAPPTPAAPPGGEYVEVGAYLTRDADIETWYTAVSRLKQNFDDICGDTFCEGDYSNIQSLSFRCSVEKLTGVVGRCVWIFAASNEEVSPSDGRILVDTHHWRCRSPLARFTRIDDLLTALSGPQPMRAMLPGTSKSIYDGLADCL</sequence>
<accession>A0ABW0T3F8</accession>
<keyword evidence="2" id="KW-1185">Reference proteome</keyword>
<dbReference type="RefSeq" id="WP_377329550.1">
    <property type="nucleotide sequence ID" value="NZ_JBHSNG010000028.1"/>
</dbReference>
<protein>
    <submittedName>
        <fullName evidence="1">Uncharacterized protein</fullName>
    </submittedName>
</protein>
<evidence type="ECO:0000313" key="1">
    <source>
        <dbReference type="EMBL" id="MFC5582965.1"/>
    </source>
</evidence>
<dbReference type="EMBL" id="JBHSNG010000028">
    <property type="protein sequence ID" value="MFC5582965.1"/>
    <property type="molecule type" value="Genomic_DNA"/>
</dbReference>
<evidence type="ECO:0000313" key="2">
    <source>
        <dbReference type="Proteomes" id="UP001596111"/>
    </source>
</evidence>
<dbReference type="Proteomes" id="UP001596111">
    <property type="component" value="Unassembled WGS sequence"/>
</dbReference>
<reference evidence="2" key="1">
    <citation type="journal article" date="2019" name="Int. J. Syst. Evol. Microbiol.">
        <title>The Global Catalogue of Microorganisms (GCM) 10K type strain sequencing project: providing services to taxonomists for standard genome sequencing and annotation.</title>
        <authorList>
            <consortium name="The Broad Institute Genomics Platform"/>
            <consortium name="The Broad Institute Genome Sequencing Center for Infectious Disease"/>
            <person name="Wu L."/>
            <person name="Ma J."/>
        </authorList>
    </citation>
    <scope>NUCLEOTIDE SEQUENCE [LARGE SCALE GENOMIC DNA]</scope>
    <source>
        <strain evidence="2">CGMCC 1.13587</strain>
    </source>
</reference>
<comment type="caution">
    <text evidence="1">The sequence shown here is derived from an EMBL/GenBank/DDBJ whole genome shotgun (WGS) entry which is preliminary data.</text>
</comment>